<evidence type="ECO:0000313" key="2">
    <source>
        <dbReference type="EMBL" id="KAJ8867523.1"/>
    </source>
</evidence>
<feature type="compositionally biased region" description="Polar residues" evidence="1">
    <location>
        <begin position="272"/>
        <end position="281"/>
    </location>
</feature>
<sequence length="398" mass="44384">MDFRMWESCRTMSLVGPVSSRISRFSLIPFLSRDLDVKRRPNLFTHSRNQMRHSTKYCSANWVLFRAGSFPDFRTCKWCRTMSLVSEFDWGSPVSPLLHSSVAPFSPQFAFIGSQDVDASAVELRNRKSRGDPKKNLTTHINLQGRDGHEIHITFSYDPLSKILCPHEVRLLSSGQRIKKKWRWVCPAIVTFIPESASGNLNKVGDENTARQFRAWRLAAMAPLMRVGESPLSPPRFSASNAEENFNAGMKWAGGKGRSPRKRRRPAASSGTISTRENSGVTRPETEIWSALVGGVAVYPLGQGDWKVGARVGGTTSESVDVASVADDRRRRGPGGGWSNLIEDPRRGRSGHLSVWSTTSVDAVGRERRHASHVADDKAPFRPRLMTTRVLSRLGRGL</sequence>
<name>A0ABQ9G810_9NEOP</name>
<keyword evidence="3" id="KW-1185">Reference proteome</keyword>
<proteinExistence type="predicted"/>
<protein>
    <submittedName>
        <fullName evidence="2">Uncharacterized protein</fullName>
    </submittedName>
</protein>
<comment type="caution">
    <text evidence="2">The sequence shown here is derived from an EMBL/GenBank/DDBJ whole genome shotgun (WGS) entry which is preliminary data.</text>
</comment>
<evidence type="ECO:0000256" key="1">
    <source>
        <dbReference type="SAM" id="MobiDB-lite"/>
    </source>
</evidence>
<accession>A0ABQ9G810</accession>
<reference evidence="2 3" key="1">
    <citation type="submission" date="2023-02" db="EMBL/GenBank/DDBJ databases">
        <title>LHISI_Scaffold_Assembly.</title>
        <authorList>
            <person name="Stuart O.P."/>
            <person name="Cleave R."/>
            <person name="Magrath M.J.L."/>
            <person name="Mikheyev A.S."/>
        </authorList>
    </citation>
    <scope>NUCLEOTIDE SEQUENCE [LARGE SCALE GENOMIC DNA]</scope>
    <source>
        <strain evidence="2">Daus_M_001</strain>
        <tissue evidence="2">Leg muscle</tissue>
    </source>
</reference>
<gene>
    <name evidence="2" type="ORF">PR048_031325</name>
</gene>
<evidence type="ECO:0000313" key="3">
    <source>
        <dbReference type="Proteomes" id="UP001159363"/>
    </source>
</evidence>
<dbReference type="Proteomes" id="UP001159363">
    <property type="component" value="Chromosome 14"/>
</dbReference>
<feature type="region of interest" description="Disordered" evidence="1">
    <location>
        <begin position="249"/>
        <end position="282"/>
    </location>
</feature>
<dbReference type="EMBL" id="JARBHB010000015">
    <property type="protein sequence ID" value="KAJ8867523.1"/>
    <property type="molecule type" value="Genomic_DNA"/>
</dbReference>
<organism evidence="2 3">
    <name type="scientific">Dryococelus australis</name>
    <dbReference type="NCBI Taxonomy" id="614101"/>
    <lineage>
        <taxon>Eukaryota</taxon>
        <taxon>Metazoa</taxon>
        <taxon>Ecdysozoa</taxon>
        <taxon>Arthropoda</taxon>
        <taxon>Hexapoda</taxon>
        <taxon>Insecta</taxon>
        <taxon>Pterygota</taxon>
        <taxon>Neoptera</taxon>
        <taxon>Polyneoptera</taxon>
        <taxon>Phasmatodea</taxon>
        <taxon>Verophasmatodea</taxon>
        <taxon>Anareolatae</taxon>
        <taxon>Phasmatidae</taxon>
        <taxon>Eurycanthinae</taxon>
        <taxon>Dryococelus</taxon>
    </lineage>
</organism>